<evidence type="ECO:0000313" key="2">
    <source>
        <dbReference type="EMBL" id="GAF77319.1"/>
    </source>
</evidence>
<dbReference type="AlphaFoldDB" id="X0S8H1"/>
<organism evidence="2">
    <name type="scientific">marine sediment metagenome</name>
    <dbReference type="NCBI Taxonomy" id="412755"/>
    <lineage>
        <taxon>unclassified sequences</taxon>
        <taxon>metagenomes</taxon>
        <taxon>ecological metagenomes</taxon>
    </lineage>
</organism>
<accession>X0S8H1</accession>
<comment type="caution">
    <text evidence="2">The sequence shown here is derived from an EMBL/GenBank/DDBJ whole genome shotgun (WGS) entry which is preliminary data.</text>
</comment>
<protein>
    <submittedName>
        <fullName evidence="2">Uncharacterized protein</fullName>
    </submittedName>
</protein>
<evidence type="ECO:0000256" key="1">
    <source>
        <dbReference type="SAM" id="MobiDB-lite"/>
    </source>
</evidence>
<name>X0S8H1_9ZZZZ</name>
<feature type="region of interest" description="Disordered" evidence="1">
    <location>
        <begin position="64"/>
        <end position="127"/>
    </location>
</feature>
<sequence>MAKDLTQEEVNRGVEAAGRIGAKAGSEALKAQGVIKKKKKPGLVENVKKMYGLGKQLYGKYMAGRKKMEETRPTAPTVRKMQPTPPPEEKEPQAAQPKKKKKPRGGVGGVLDVIQERKRRMQEMIED</sequence>
<dbReference type="EMBL" id="BARS01004381">
    <property type="protein sequence ID" value="GAF77319.1"/>
    <property type="molecule type" value="Genomic_DNA"/>
</dbReference>
<proteinExistence type="predicted"/>
<gene>
    <name evidence="2" type="ORF">S01H1_08552</name>
</gene>
<reference evidence="2" key="1">
    <citation type="journal article" date="2014" name="Front. Microbiol.">
        <title>High frequency of phylogenetically diverse reductive dehalogenase-homologous genes in deep subseafloor sedimentary metagenomes.</title>
        <authorList>
            <person name="Kawai M."/>
            <person name="Futagami T."/>
            <person name="Toyoda A."/>
            <person name="Takaki Y."/>
            <person name="Nishi S."/>
            <person name="Hori S."/>
            <person name="Arai W."/>
            <person name="Tsubouchi T."/>
            <person name="Morono Y."/>
            <person name="Uchiyama I."/>
            <person name="Ito T."/>
            <person name="Fujiyama A."/>
            <person name="Inagaki F."/>
            <person name="Takami H."/>
        </authorList>
    </citation>
    <scope>NUCLEOTIDE SEQUENCE</scope>
    <source>
        <strain evidence="2">Expedition CK06-06</strain>
    </source>
</reference>